<protein>
    <recommendedName>
        <fullName evidence="4">DUF3741 domain-containing protein</fullName>
    </recommendedName>
</protein>
<evidence type="ECO:0000313" key="3">
    <source>
        <dbReference type="Proteomes" id="UP000827721"/>
    </source>
</evidence>
<evidence type="ECO:0000256" key="1">
    <source>
        <dbReference type="SAM" id="MobiDB-lite"/>
    </source>
</evidence>
<comment type="caution">
    <text evidence="2">The sequence shown here is derived from an EMBL/GenBank/DDBJ whole genome shotgun (WGS) entry which is preliminary data.</text>
</comment>
<feature type="region of interest" description="Disordered" evidence="1">
    <location>
        <begin position="33"/>
        <end position="71"/>
    </location>
</feature>
<dbReference type="Proteomes" id="UP000827721">
    <property type="component" value="Unassembled WGS sequence"/>
</dbReference>
<name>A0ABQ8IJI3_9ROSI</name>
<evidence type="ECO:0000313" key="2">
    <source>
        <dbReference type="EMBL" id="KAH7576746.1"/>
    </source>
</evidence>
<feature type="compositionally biased region" description="Polar residues" evidence="1">
    <location>
        <begin position="37"/>
        <end position="53"/>
    </location>
</feature>
<reference evidence="2 3" key="1">
    <citation type="submission" date="2021-02" db="EMBL/GenBank/DDBJ databases">
        <title>Plant Genome Project.</title>
        <authorList>
            <person name="Zhang R.-G."/>
        </authorList>
    </citation>
    <scope>NUCLEOTIDE SEQUENCE [LARGE SCALE GENOMIC DNA]</scope>
    <source>
        <tissue evidence="2">Leaves</tissue>
    </source>
</reference>
<proteinExistence type="predicted"/>
<dbReference type="PANTHER" id="PTHR35495">
    <property type="entry name" value="OS06G0679600 PROTEIN"/>
    <property type="match status" value="1"/>
</dbReference>
<accession>A0ABQ8IJI3</accession>
<sequence>MERRIRTIRRQSIARPEPFLKYLKPGALARLRDSKISARSQRVKSNPQISTHRMSPPSSPRSSTDAQPQVNVSDDFPCFSGRVYGYGPRCPQRKKLVAAKAVLFLSSAQAGPVSDLPDPVIDVFGSDSNIVSEPMKMNEGHVSFAGVFSSSKRARTDNGIPKIIARMELWNKRTLERKEIGKLGNGRNGQDSKLGRNGSMLHSCNKSGLLNSATKKPVEKVGQGIKEVFDNFHKKNVEKGGVDKASGSRFDVLCEEMDTLMSKRVLKKKDKMYKGPLKNTFKSVIKSKAVPEVGVHDNRVRLGLVEVNMDEDFKDSECDSVYKGLSSIFPILEDVVKKDQFRNVRSSDAKLGHRK</sequence>
<gene>
    <name evidence="2" type="ORF">JRO89_XS01G0140700</name>
</gene>
<evidence type="ECO:0008006" key="4">
    <source>
        <dbReference type="Google" id="ProtNLM"/>
    </source>
</evidence>
<dbReference type="PANTHER" id="PTHR35495:SF10">
    <property type="entry name" value="PEPTIDASE S26 DOMAIN-CONTAINING PROTEIN"/>
    <property type="match status" value="1"/>
</dbReference>
<keyword evidence="3" id="KW-1185">Reference proteome</keyword>
<dbReference type="EMBL" id="JAFEMO010000001">
    <property type="protein sequence ID" value="KAH7576746.1"/>
    <property type="molecule type" value="Genomic_DNA"/>
</dbReference>
<organism evidence="2 3">
    <name type="scientific">Xanthoceras sorbifolium</name>
    <dbReference type="NCBI Taxonomy" id="99658"/>
    <lineage>
        <taxon>Eukaryota</taxon>
        <taxon>Viridiplantae</taxon>
        <taxon>Streptophyta</taxon>
        <taxon>Embryophyta</taxon>
        <taxon>Tracheophyta</taxon>
        <taxon>Spermatophyta</taxon>
        <taxon>Magnoliopsida</taxon>
        <taxon>eudicotyledons</taxon>
        <taxon>Gunneridae</taxon>
        <taxon>Pentapetalae</taxon>
        <taxon>rosids</taxon>
        <taxon>malvids</taxon>
        <taxon>Sapindales</taxon>
        <taxon>Sapindaceae</taxon>
        <taxon>Xanthoceroideae</taxon>
        <taxon>Xanthoceras</taxon>
    </lineage>
</organism>